<keyword evidence="1" id="KW-0472">Membrane</keyword>
<dbReference type="EMBL" id="RWHZ01000027">
    <property type="protein sequence ID" value="TSE48525.1"/>
    <property type="molecule type" value="Genomic_DNA"/>
</dbReference>
<evidence type="ECO:0000313" key="3">
    <source>
        <dbReference type="EMBL" id="QEW35999.1"/>
    </source>
</evidence>
<name>A0A174P9B8_PHOVU</name>
<dbReference type="AlphaFoldDB" id="A0A174P9B8"/>
<reference evidence="4 7" key="2">
    <citation type="journal article" date="2019" name="Nat. Commun.">
        <title>Gram positive-like bacteriocins with broad spectrum anti-Bacteroidales activity encoded on mobile elements of the human gut microbiota.</title>
        <authorList>
            <person name="Bechon N."/>
            <person name="Coyne M.J.Jr."/>
            <person name="Laclare-Mceneany V."/>
            <person name="Chatzidaki-Livanis M."/>
            <person name="Ghigo J.-M."/>
            <person name="Comstock L.E."/>
        </authorList>
    </citation>
    <scope>NUCLEOTIDE SEQUENCE [LARGE SCALE GENOMIC DNA]</scope>
    <source>
        <strain evidence="4 7">CL01T12C17</strain>
    </source>
</reference>
<dbReference type="Proteomes" id="UP000095333">
    <property type="component" value="Unassembled WGS sequence"/>
</dbReference>
<keyword evidence="1" id="KW-1133">Transmembrane helix</keyword>
<dbReference type="EMBL" id="CYZI01000011">
    <property type="protein sequence ID" value="CUO48831.1"/>
    <property type="molecule type" value="Genomic_DNA"/>
</dbReference>
<sequence length="153" mass="17037">MSQFCNVEFAKMTDIIKHRGIVENIEGSHVRVRIVQTSACSACSVKGHCNASESKEKLIDVFDMKASSYRIGEEVMIYGTTSMGMQAVLLAFGIPFLVLLITLFISMRLTGGDELRSALVALSALLPYYLIIYVCRNKLSKKFSFTLEPIKNN</sequence>
<accession>A0A174P9B8</accession>
<dbReference type="Proteomes" id="UP000408523">
    <property type="component" value="Unassembled WGS sequence"/>
</dbReference>
<gene>
    <name evidence="4" type="ORF">EH214_02279</name>
    <name evidence="2" type="ORF">ERS852457_02102</name>
    <name evidence="3" type="ORF">VIC01_01507</name>
</gene>
<reference evidence="3 6" key="3">
    <citation type="submission" date="2019-09" db="EMBL/GenBank/DDBJ databases">
        <title>Commensal-derived Metabolites Govern Vibrio cholerae Pathogenesis in Host.</title>
        <authorList>
            <person name="Yoon S.S."/>
            <person name="Yoon M.Y."/>
        </authorList>
    </citation>
    <scope>NUCLEOTIDE SEQUENCE [LARGE SCALE GENOMIC DNA]</scope>
    <source>
        <strain evidence="3 6">VIC01</strain>
    </source>
</reference>
<dbReference type="Pfam" id="PF04246">
    <property type="entry name" value="RseC_MucC"/>
    <property type="match status" value="1"/>
</dbReference>
<proteinExistence type="predicted"/>
<evidence type="ECO:0000313" key="4">
    <source>
        <dbReference type="EMBL" id="TSE48525.1"/>
    </source>
</evidence>
<feature type="transmembrane region" description="Helical" evidence="1">
    <location>
        <begin position="87"/>
        <end position="109"/>
    </location>
</feature>
<evidence type="ECO:0000313" key="2">
    <source>
        <dbReference type="EMBL" id="CUO48831.1"/>
    </source>
</evidence>
<dbReference type="Proteomes" id="UP000326091">
    <property type="component" value="Chromosome"/>
</dbReference>
<evidence type="ECO:0000313" key="6">
    <source>
        <dbReference type="Proteomes" id="UP000326091"/>
    </source>
</evidence>
<evidence type="ECO:0000313" key="5">
    <source>
        <dbReference type="Proteomes" id="UP000095333"/>
    </source>
</evidence>
<keyword evidence="1" id="KW-0812">Transmembrane</keyword>
<evidence type="ECO:0000256" key="1">
    <source>
        <dbReference type="SAM" id="Phobius"/>
    </source>
</evidence>
<dbReference type="EMBL" id="CP043529">
    <property type="protein sequence ID" value="QEW35999.1"/>
    <property type="molecule type" value="Genomic_DNA"/>
</dbReference>
<organism evidence="4 7">
    <name type="scientific">Phocaeicola vulgatus</name>
    <name type="common">Bacteroides vulgatus</name>
    <dbReference type="NCBI Taxonomy" id="821"/>
    <lineage>
        <taxon>Bacteria</taxon>
        <taxon>Pseudomonadati</taxon>
        <taxon>Bacteroidota</taxon>
        <taxon>Bacteroidia</taxon>
        <taxon>Bacteroidales</taxon>
        <taxon>Bacteroidaceae</taxon>
        <taxon>Phocaeicola</taxon>
    </lineage>
</organism>
<feature type="transmembrane region" description="Helical" evidence="1">
    <location>
        <begin position="115"/>
        <end position="135"/>
    </location>
</feature>
<protein>
    <submittedName>
        <fullName evidence="2">Positive regulator of sigma(E), RseC/MucC</fullName>
    </submittedName>
    <submittedName>
        <fullName evidence="4">RseC/MucC-like positive regulator of sigma(E)</fullName>
    </submittedName>
</protein>
<reference evidence="2 5" key="1">
    <citation type="submission" date="2015-09" db="EMBL/GenBank/DDBJ databases">
        <authorList>
            <consortium name="Pathogen Informatics"/>
        </authorList>
    </citation>
    <scope>NUCLEOTIDE SEQUENCE [LARGE SCALE GENOMIC DNA]</scope>
    <source>
        <strain evidence="2 5">2789STDY5834842</strain>
    </source>
</reference>
<evidence type="ECO:0000313" key="7">
    <source>
        <dbReference type="Proteomes" id="UP000408523"/>
    </source>
</evidence>